<comment type="catalytic activity">
    <reaction evidence="9 10 11">
        <text>adenosine(37) in tRNA + dimethylallyl diphosphate = N(6)-dimethylallyladenosine(37) in tRNA + diphosphate</text>
        <dbReference type="Rhea" id="RHEA:26482"/>
        <dbReference type="Rhea" id="RHEA-COMP:10162"/>
        <dbReference type="Rhea" id="RHEA-COMP:10375"/>
        <dbReference type="ChEBI" id="CHEBI:33019"/>
        <dbReference type="ChEBI" id="CHEBI:57623"/>
        <dbReference type="ChEBI" id="CHEBI:74411"/>
        <dbReference type="ChEBI" id="CHEBI:74415"/>
        <dbReference type="EC" id="2.5.1.75"/>
    </reaction>
</comment>
<dbReference type="Gene3D" id="1.10.20.140">
    <property type="match status" value="1"/>
</dbReference>
<keyword evidence="8 10" id="KW-0460">Magnesium</keyword>
<feature type="site" description="Interaction with substrate tRNA" evidence="10">
    <location>
        <position position="123"/>
    </location>
</feature>
<feature type="site" description="Interaction with substrate tRNA" evidence="10">
    <location>
        <position position="101"/>
    </location>
</feature>
<feature type="region of interest" description="Interaction with substrate tRNA" evidence="10">
    <location>
        <begin position="159"/>
        <end position="163"/>
    </location>
</feature>
<keyword evidence="5 10" id="KW-0819">tRNA processing</keyword>
<comment type="cofactor">
    <cofactor evidence="1 10">
        <name>Mg(2+)</name>
        <dbReference type="ChEBI" id="CHEBI:18420"/>
    </cofactor>
</comment>
<evidence type="ECO:0000256" key="12">
    <source>
        <dbReference type="RuleBase" id="RU003784"/>
    </source>
</evidence>
<dbReference type="GO" id="GO:0005524">
    <property type="term" value="F:ATP binding"/>
    <property type="evidence" value="ECO:0007669"/>
    <property type="project" value="UniProtKB-UniRule"/>
</dbReference>
<evidence type="ECO:0000313" key="14">
    <source>
        <dbReference type="EMBL" id="PZP56175.1"/>
    </source>
</evidence>
<comment type="similarity">
    <text evidence="3 10 13">Belongs to the IPP transferase family.</text>
</comment>
<sequence>MTSTVHIICGPTASGKSARGLDLAREKNGVIINADSLQIYNRLPILTAQPSGEDKEIVPHRLYNLLEPNLQMTAGAWRQLALTEIDFAIENNQAPIIVGGTGFYLKSLIEGLSPIPEIPASIRIAAEDLMDELGIDGFHEIMREKDPVMAARLHPNDRQRNLRAYEVLVYTGESLAEWQKAPKVEPDPRLVFDIEIIIPERDILYARCDERFKQMVKIGAIEEVAKLDDDIMAGRVNIDAPITRALGFDALQQHVRGELDLETAIFMAQNETRHYAKRQTTWFRNQINLEGGQKNIARAQLFTSY</sequence>
<evidence type="ECO:0000256" key="10">
    <source>
        <dbReference type="HAMAP-Rule" id="MF_00185"/>
    </source>
</evidence>
<comment type="function">
    <text evidence="2 10 12">Catalyzes the transfer of a dimethylallyl group onto the adenine at position 37 in tRNAs that read codons beginning with uridine, leading to the formation of N6-(dimethylallyl)adenosine (i(6)A).</text>
</comment>
<dbReference type="Proteomes" id="UP000249739">
    <property type="component" value="Unassembled WGS sequence"/>
</dbReference>
<dbReference type="Gene3D" id="3.40.50.300">
    <property type="entry name" value="P-loop containing nucleotide triphosphate hydrolases"/>
    <property type="match status" value="1"/>
</dbReference>
<evidence type="ECO:0000256" key="13">
    <source>
        <dbReference type="RuleBase" id="RU003785"/>
    </source>
</evidence>
<keyword evidence="7 10" id="KW-0067">ATP-binding</keyword>
<protein>
    <recommendedName>
        <fullName evidence="10">tRNA dimethylallyltransferase</fullName>
        <ecNumber evidence="10">2.5.1.75</ecNumber>
    </recommendedName>
    <alternativeName>
        <fullName evidence="10">Dimethylallyl diphosphate:tRNA dimethylallyltransferase</fullName>
        <shortName evidence="10">DMAPP:tRNA dimethylallyltransferase</shortName>
        <shortName evidence="10">DMATase</shortName>
    </alternativeName>
    <alternativeName>
        <fullName evidence="10">Isopentenyl-diphosphate:tRNA isopentenyltransferase</fullName>
        <shortName evidence="10">IPP transferase</shortName>
        <shortName evidence="10">IPPT</shortName>
        <shortName evidence="10">IPTase</shortName>
    </alternativeName>
</protein>
<comment type="caution">
    <text evidence="14">The sequence shown here is derived from an EMBL/GenBank/DDBJ whole genome shotgun (WGS) entry which is preliminary data.</text>
</comment>
<evidence type="ECO:0000256" key="8">
    <source>
        <dbReference type="ARBA" id="ARBA00022842"/>
    </source>
</evidence>
<dbReference type="InterPro" id="IPR018022">
    <property type="entry name" value="IPT"/>
</dbReference>
<dbReference type="EC" id="2.5.1.75" evidence="10"/>
<dbReference type="SUPFAM" id="SSF52540">
    <property type="entry name" value="P-loop containing nucleoside triphosphate hydrolases"/>
    <property type="match status" value="1"/>
</dbReference>
<evidence type="ECO:0000256" key="11">
    <source>
        <dbReference type="RuleBase" id="RU003783"/>
    </source>
</evidence>
<dbReference type="InterPro" id="IPR027417">
    <property type="entry name" value="P-loop_NTPase"/>
</dbReference>
<proteinExistence type="inferred from homology"/>
<dbReference type="GO" id="GO:0052381">
    <property type="term" value="F:tRNA dimethylallyltransferase activity"/>
    <property type="evidence" value="ECO:0007669"/>
    <property type="project" value="UniProtKB-UniRule"/>
</dbReference>
<dbReference type="HAMAP" id="MF_00185">
    <property type="entry name" value="IPP_trans"/>
    <property type="match status" value="1"/>
</dbReference>
<dbReference type="Pfam" id="PF01715">
    <property type="entry name" value="IPPT"/>
    <property type="match status" value="1"/>
</dbReference>
<feature type="binding site" evidence="10">
    <location>
        <begin position="10"/>
        <end position="17"/>
    </location>
    <ligand>
        <name>ATP</name>
        <dbReference type="ChEBI" id="CHEBI:30616"/>
    </ligand>
</feature>
<dbReference type="PANTHER" id="PTHR11088:SF60">
    <property type="entry name" value="TRNA DIMETHYLALLYLTRANSFERASE"/>
    <property type="match status" value="1"/>
</dbReference>
<dbReference type="GO" id="GO:0006400">
    <property type="term" value="P:tRNA modification"/>
    <property type="evidence" value="ECO:0007669"/>
    <property type="project" value="TreeGrafter"/>
</dbReference>
<dbReference type="EMBL" id="QFOT01000035">
    <property type="protein sequence ID" value="PZP56175.1"/>
    <property type="molecule type" value="Genomic_DNA"/>
</dbReference>
<dbReference type="NCBIfam" id="TIGR00174">
    <property type="entry name" value="miaA"/>
    <property type="match status" value="1"/>
</dbReference>
<evidence type="ECO:0000313" key="15">
    <source>
        <dbReference type="Proteomes" id="UP000249739"/>
    </source>
</evidence>
<comment type="subunit">
    <text evidence="10">Monomer.</text>
</comment>
<keyword evidence="4 10" id="KW-0808">Transferase</keyword>
<reference evidence="14 15" key="1">
    <citation type="submission" date="2017-08" db="EMBL/GenBank/DDBJ databases">
        <title>Infants hospitalized years apart are colonized by the same room-sourced microbial strains.</title>
        <authorList>
            <person name="Brooks B."/>
            <person name="Olm M.R."/>
            <person name="Firek B.A."/>
            <person name="Baker R."/>
            <person name="Thomas B.C."/>
            <person name="Morowitz M.J."/>
            <person name="Banfield J.F."/>
        </authorList>
    </citation>
    <scope>NUCLEOTIDE SEQUENCE [LARGE SCALE GENOMIC DNA]</scope>
    <source>
        <strain evidence="14">S2_006_000_R2_64</strain>
    </source>
</reference>
<organism evidence="14 15">
    <name type="scientific">Micavibrio aeruginosavorus</name>
    <dbReference type="NCBI Taxonomy" id="349221"/>
    <lineage>
        <taxon>Bacteria</taxon>
        <taxon>Pseudomonadati</taxon>
        <taxon>Bdellovibrionota</taxon>
        <taxon>Bdellovibrionia</taxon>
        <taxon>Bdellovibrionales</taxon>
        <taxon>Pseudobdellovibrionaceae</taxon>
        <taxon>Micavibrio</taxon>
    </lineage>
</organism>
<gene>
    <name evidence="10" type="primary">miaA</name>
    <name evidence="14" type="ORF">DI586_04630</name>
</gene>
<dbReference type="PANTHER" id="PTHR11088">
    <property type="entry name" value="TRNA DIMETHYLALLYLTRANSFERASE"/>
    <property type="match status" value="1"/>
</dbReference>
<feature type="region of interest" description="Interaction with substrate tRNA" evidence="10">
    <location>
        <begin position="35"/>
        <end position="38"/>
    </location>
</feature>
<accession>A0A2W5FJF3</accession>
<dbReference type="InterPro" id="IPR039657">
    <property type="entry name" value="Dimethylallyltransferase"/>
</dbReference>
<keyword evidence="6 10" id="KW-0547">Nucleotide-binding</keyword>
<evidence type="ECO:0000256" key="9">
    <source>
        <dbReference type="ARBA" id="ARBA00049563"/>
    </source>
</evidence>
<evidence type="ECO:0000256" key="6">
    <source>
        <dbReference type="ARBA" id="ARBA00022741"/>
    </source>
</evidence>
<dbReference type="AlphaFoldDB" id="A0A2W5FJF3"/>
<name>A0A2W5FJF3_9BACT</name>
<evidence type="ECO:0000256" key="5">
    <source>
        <dbReference type="ARBA" id="ARBA00022694"/>
    </source>
</evidence>
<evidence type="ECO:0000256" key="7">
    <source>
        <dbReference type="ARBA" id="ARBA00022840"/>
    </source>
</evidence>
<evidence type="ECO:0000256" key="2">
    <source>
        <dbReference type="ARBA" id="ARBA00003213"/>
    </source>
</evidence>
<evidence type="ECO:0000256" key="1">
    <source>
        <dbReference type="ARBA" id="ARBA00001946"/>
    </source>
</evidence>
<feature type="binding site" evidence="10">
    <location>
        <begin position="12"/>
        <end position="17"/>
    </location>
    <ligand>
        <name>substrate</name>
    </ligand>
</feature>
<evidence type="ECO:0000256" key="4">
    <source>
        <dbReference type="ARBA" id="ARBA00022679"/>
    </source>
</evidence>
<evidence type="ECO:0000256" key="3">
    <source>
        <dbReference type="ARBA" id="ARBA00005842"/>
    </source>
</evidence>
<comment type="caution">
    <text evidence="10">Lacks conserved residue(s) required for the propagation of feature annotation.</text>
</comment>